<feature type="signal peptide" evidence="1">
    <location>
        <begin position="1"/>
        <end position="17"/>
    </location>
</feature>
<organism evidence="2 3">
    <name type="scientific">Fusarium globosum</name>
    <dbReference type="NCBI Taxonomy" id="78864"/>
    <lineage>
        <taxon>Eukaryota</taxon>
        <taxon>Fungi</taxon>
        <taxon>Dikarya</taxon>
        <taxon>Ascomycota</taxon>
        <taxon>Pezizomycotina</taxon>
        <taxon>Sordariomycetes</taxon>
        <taxon>Hypocreomycetidae</taxon>
        <taxon>Hypocreales</taxon>
        <taxon>Nectriaceae</taxon>
        <taxon>Fusarium</taxon>
        <taxon>Fusarium fujikuroi species complex</taxon>
    </lineage>
</organism>
<feature type="chain" id="PRO_5034740305" evidence="1">
    <location>
        <begin position="18"/>
        <end position="341"/>
    </location>
</feature>
<proteinExistence type="predicted"/>
<evidence type="ECO:0000313" key="2">
    <source>
        <dbReference type="EMBL" id="KAF5686480.1"/>
    </source>
</evidence>
<keyword evidence="1" id="KW-0732">Signal</keyword>
<name>A0A8H5X8J7_9HYPO</name>
<keyword evidence="3" id="KW-1185">Reference proteome</keyword>
<sequence>MKAQATGWFHLLLSVHGQLLPCFHAGTVARFGVGPCAGLVVHLDTTVGNYRQPHTHFKSTIRHGGRSVPLMDLIVPLDYIVAAITLNSIDAGDINSLAHFCMLNAMDISEFANHVKDFDTLAEKVRRLRIDVDWSKLFVIDNLEFKRNIKLYPSTTHNITFAVSSQLLKAWSFQEVTFDRTGPDILANLNQFKNPYADYLVDTRFGYRDLTYKNVGGSDPDERPDRPNKASTYFMGAEHQTVALLAGAAEEQEMIDSRALALLDTPILAVVWPDIFSSWEPQDDDLGSDEKPLTWLNREGTIRGEAITILGFHEERGSKSDIGHTFDQFQDQRNRRLSKRF</sequence>
<protein>
    <submittedName>
        <fullName evidence="2">Uncharacterized protein</fullName>
    </submittedName>
</protein>
<evidence type="ECO:0000256" key="1">
    <source>
        <dbReference type="SAM" id="SignalP"/>
    </source>
</evidence>
<evidence type="ECO:0000313" key="3">
    <source>
        <dbReference type="Proteomes" id="UP000532311"/>
    </source>
</evidence>
<comment type="caution">
    <text evidence="2">The sequence shown here is derived from an EMBL/GenBank/DDBJ whole genome shotgun (WGS) entry which is preliminary data.</text>
</comment>
<reference evidence="2 3" key="1">
    <citation type="submission" date="2020-05" db="EMBL/GenBank/DDBJ databases">
        <title>Identification and distribution of gene clusters putatively required for synthesis of sphingolipid metabolism inhibitors in phylogenetically diverse species of the filamentous fungus Fusarium.</title>
        <authorList>
            <person name="Kim H.-S."/>
            <person name="Busman M."/>
            <person name="Brown D.W."/>
            <person name="Divon H."/>
            <person name="Uhlig S."/>
            <person name="Proctor R.H."/>
        </authorList>
    </citation>
    <scope>NUCLEOTIDE SEQUENCE [LARGE SCALE GENOMIC DNA]</scope>
    <source>
        <strain evidence="2 3">NRRL 26131</strain>
    </source>
</reference>
<dbReference type="Proteomes" id="UP000532311">
    <property type="component" value="Unassembled WGS sequence"/>
</dbReference>
<dbReference type="EMBL" id="JAAQPF010001446">
    <property type="protein sequence ID" value="KAF5686480.1"/>
    <property type="molecule type" value="Genomic_DNA"/>
</dbReference>
<gene>
    <name evidence="2" type="ORF">FGLOB1_14787</name>
</gene>
<dbReference type="AlphaFoldDB" id="A0A8H5X8J7"/>
<accession>A0A8H5X8J7</accession>